<dbReference type="FunFam" id="2.102.10.10:FF:000006">
    <property type="entry name" value="Menaquinol-cytochrome c reductase, iron-sulfur subunit"/>
    <property type="match status" value="1"/>
</dbReference>
<name>A0A9E8M1Q3_9BACI</name>
<keyword evidence="4" id="KW-0479">Metal-binding</keyword>
<keyword evidence="6" id="KW-0560">Oxidoreductase</keyword>
<organism evidence="16 17">
    <name type="scientific">Fervidibacillus halotolerans</name>
    <dbReference type="NCBI Taxonomy" id="2980027"/>
    <lineage>
        <taxon>Bacteria</taxon>
        <taxon>Bacillati</taxon>
        <taxon>Bacillota</taxon>
        <taxon>Bacilli</taxon>
        <taxon>Bacillales</taxon>
        <taxon>Bacillaceae</taxon>
        <taxon>Fervidibacillus</taxon>
    </lineage>
</organism>
<evidence type="ECO:0000313" key="16">
    <source>
        <dbReference type="EMBL" id="WAA13913.1"/>
    </source>
</evidence>
<evidence type="ECO:0000259" key="15">
    <source>
        <dbReference type="PROSITE" id="PS51296"/>
    </source>
</evidence>
<dbReference type="AlphaFoldDB" id="A0A9E8M1Q3"/>
<evidence type="ECO:0000256" key="8">
    <source>
        <dbReference type="ARBA" id="ARBA00023014"/>
    </source>
</evidence>
<evidence type="ECO:0000256" key="14">
    <source>
        <dbReference type="ARBA" id="ARBA00076330"/>
    </source>
</evidence>
<evidence type="ECO:0000256" key="7">
    <source>
        <dbReference type="ARBA" id="ARBA00023004"/>
    </source>
</evidence>
<gene>
    <name evidence="16" type="ORF">OE105_06530</name>
</gene>
<dbReference type="KEGG" id="fhl:OE105_06530"/>
<protein>
    <recommendedName>
        <fullName evidence="12">Menaquinol:cytochrome c reductase iron-sulfur subunit</fullName>
    </recommendedName>
    <alternativeName>
        <fullName evidence="14">Cytochrome bc complex, iron-sulfur subunit</fullName>
    </alternativeName>
    <alternativeName>
        <fullName evidence="13">Rieske iron-sulfur protein QcrA</fullName>
    </alternativeName>
</protein>
<dbReference type="Proteomes" id="UP001164726">
    <property type="component" value="Chromosome"/>
</dbReference>
<dbReference type="GO" id="GO:0051537">
    <property type="term" value="F:2 iron, 2 sulfur cluster binding"/>
    <property type="evidence" value="ECO:0007669"/>
    <property type="project" value="UniProtKB-KW"/>
</dbReference>
<dbReference type="RefSeq" id="WP_275422116.1">
    <property type="nucleotide sequence ID" value="NZ_CP106877.1"/>
</dbReference>
<dbReference type="EMBL" id="CP106877">
    <property type="protein sequence ID" value="WAA13913.1"/>
    <property type="molecule type" value="Genomic_DNA"/>
</dbReference>
<keyword evidence="9" id="KW-1015">Disulfide bond</keyword>
<comment type="similarity">
    <text evidence="1">Belongs to the Rieske iron-sulfur protein family.</text>
</comment>
<keyword evidence="2" id="KW-0813">Transport</keyword>
<dbReference type="InterPro" id="IPR014349">
    <property type="entry name" value="Rieske_Fe-S_prot"/>
</dbReference>
<dbReference type="GO" id="GO:0004497">
    <property type="term" value="F:monooxygenase activity"/>
    <property type="evidence" value="ECO:0007669"/>
    <property type="project" value="UniProtKB-ARBA"/>
</dbReference>
<evidence type="ECO:0000256" key="12">
    <source>
        <dbReference type="ARBA" id="ARBA00067741"/>
    </source>
</evidence>
<evidence type="ECO:0000256" key="10">
    <source>
        <dbReference type="ARBA" id="ARBA00055683"/>
    </source>
</evidence>
<dbReference type="PANTHER" id="PTHR10134">
    <property type="entry name" value="CYTOCHROME B-C1 COMPLEX SUBUNIT RIESKE, MITOCHONDRIAL"/>
    <property type="match status" value="1"/>
</dbReference>
<sequence length="152" mass="17427">MGVGGFMLSSITLPNLRFAADPVLQPKEGSDLINTNLKVDELTNEPKKVEFSFKQKDGWYEKETTQFAWVYKDENGEIIAHSPVCKHLGCNVEWNSSENHPNMYFCPCHKGLYYKDGENVPNTPPRAPLDRYDYEIRDGYLYLSTRAKEVKG</sequence>
<dbReference type="Gene3D" id="2.102.10.10">
    <property type="entry name" value="Rieske [2Fe-2S] iron-sulphur domain"/>
    <property type="match status" value="1"/>
</dbReference>
<keyword evidence="5" id="KW-0249">Electron transport</keyword>
<dbReference type="Pfam" id="PF00355">
    <property type="entry name" value="Rieske"/>
    <property type="match status" value="1"/>
</dbReference>
<proteinExistence type="inferred from homology"/>
<dbReference type="SUPFAM" id="SSF50022">
    <property type="entry name" value="ISP domain"/>
    <property type="match status" value="1"/>
</dbReference>
<evidence type="ECO:0000256" key="6">
    <source>
        <dbReference type="ARBA" id="ARBA00023002"/>
    </source>
</evidence>
<keyword evidence="17" id="KW-1185">Reference proteome</keyword>
<comment type="function">
    <text evidence="10">Component of the menaquinol:cytochrome c reductase complex. The Rieske protein is a high potential 2Fe-2S protein.</text>
</comment>
<reference evidence="16" key="1">
    <citation type="submission" date="2022-09" db="EMBL/GenBank/DDBJ databases">
        <title>Complete Genomes of Fervidibacillus albus and Fervidibacillus halotolerans isolated from tidal flat sediments.</title>
        <authorList>
            <person name="Kwon K.K."/>
            <person name="Yang S.-H."/>
            <person name="Park M.J."/>
            <person name="Oh H.-M."/>
        </authorList>
    </citation>
    <scope>NUCLEOTIDE SEQUENCE</scope>
    <source>
        <strain evidence="16">MEBiC13594</strain>
    </source>
</reference>
<feature type="domain" description="Rieske" evidence="15">
    <location>
        <begin position="70"/>
        <end position="143"/>
    </location>
</feature>
<dbReference type="PROSITE" id="PS51296">
    <property type="entry name" value="RIESKE"/>
    <property type="match status" value="1"/>
</dbReference>
<keyword evidence="7" id="KW-0408">Iron</keyword>
<dbReference type="GO" id="GO:0016705">
    <property type="term" value="F:oxidoreductase activity, acting on paired donors, with incorporation or reduction of molecular oxygen"/>
    <property type="evidence" value="ECO:0007669"/>
    <property type="project" value="UniProtKB-ARBA"/>
</dbReference>
<dbReference type="InterPro" id="IPR017941">
    <property type="entry name" value="Rieske_2Fe-2S"/>
</dbReference>
<evidence type="ECO:0000256" key="3">
    <source>
        <dbReference type="ARBA" id="ARBA00022714"/>
    </source>
</evidence>
<evidence type="ECO:0000256" key="1">
    <source>
        <dbReference type="ARBA" id="ARBA00010651"/>
    </source>
</evidence>
<dbReference type="GO" id="GO:0046872">
    <property type="term" value="F:metal ion binding"/>
    <property type="evidence" value="ECO:0007669"/>
    <property type="project" value="UniProtKB-KW"/>
</dbReference>
<keyword evidence="3" id="KW-0001">2Fe-2S</keyword>
<comment type="subunit">
    <text evidence="11">The main subunits of the menaquinol:cytochrome c complex are a Rieske-type iron-sulfur protein (QcrA), a cytochrome b (QcrB) and a cytochrome c (QcrC).</text>
</comment>
<evidence type="ECO:0000256" key="11">
    <source>
        <dbReference type="ARBA" id="ARBA00064458"/>
    </source>
</evidence>
<dbReference type="InterPro" id="IPR036922">
    <property type="entry name" value="Rieske_2Fe-2S_sf"/>
</dbReference>
<evidence type="ECO:0000256" key="13">
    <source>
        <dbReference type="ARBA" id="ARBA00075320"/>
    </source>
</evidence>
<evidence type="ECO:0000256" key="5">
    <source>
        <dbReference type="ARBA" id="ARBA00022982"/>
    </source>
</evidence>
<evidence type="ECO:0000256" key="2">
    <source>
        <dbReference type="ARBA" id="ARBA00022448"/>
    </source>
</evidence>
<keyword evidence="8" id="KW-0411">Iron-sulfur</keyword>
<evidence type="ECO:0000256" key="9">
    <source>
        <dbReference type="ARBA" id="ARBA00023157"/>
    </source>
</evidence>
<evidence type="ECO:0000313" key="17">
    <source>
        <dbReference type="Proteomes" id="UP001164726"/>
    </source>
</evidence>
<accession>A0A9E8M1Q3</accession>
<evidence type="ECO:0000256" key="4">
    <source>
        <dbReference type="ARBA" id="ARBA00022723"/>
    </source>
</evidence>